<proteinExistence type="predicted"/>
<sequence length="125" mass="14554">MTFITGNSEKLIDEFKQDMTQAFEMSDLGLMTYFLGMKITQGKYEFFICQKMYAKEILKKFKMENCKEISTPMNQKEKLSKDDRAEKGDETYIRSFIGCLMLLRATRPNTLYVVSVLSRSVHCPS</sequence>
<evidence type="ECO:0000313" key="2">
    <source>
        <dbReference type="EMBL" id="JAP20433.1"/>
    </source>
</evidence>
<evidence type="ECO:0000259" key="1">
    <source>
        <dbReference type="Pfam" id="PF07727"/>
    </source>
</evidence>
<feature type="domain" description="Reverse transcriptase Ty1/copia-type" evidence="1">
    <location>
        <begin position="3"/>
        <end position="74"/>
    </location>
</feature>
<dbReference type="PANTHER" id="PTHR11439">
    <property type="entry name" value="GAG-POL-RELATED RETROTRANSPOSON"/>
    <property type="match status" value="1"/>
</dbReference>
<name>A0A0V0HJ10_SOLCH</name>
<dbReference type="AlphaFoldDB" id="A0A0V0HJ10"/>
<dbReference type="InterPro" id="IPR013103">
    <property type="entry name" value="RVT_2"/>
</dbReference>
<organism evidence="2">
    <name type="scientific">Solanum chacoense</name>
    <name type="common">Chaco potato</name>
    <dbReference type="NCBI Taxonomy" id="4108"/>
    <lineage>
        <taxon>Eukaryota</taxon>
        <taxon>Viridiplantae</taxon>
        <taxon>Streptophyta</taxon>
        <taxon>Embryophyta</taxon>
        <taxon>Tracheophyta</taxon>
        <taxon>Spermatophyta</taxon>
        <taxon>Magnoliopsida</taxon>
        <taxon>eudicotyledons</taxon>
        <taxon>Gunneridae</taxon>
        <taxon>Pentapetalae</taxon>
        <taxon>asterids</taxon>
        <taxon>lamiids</taxon>
        <taxon>Solanales</taxon>
        <taxon>Solanaceae</taxon>
        <taxon>Solanoideae</taxon>
        <taxon>Solaneae</taxon>
        <taxon>Solanum</taxon>
    </lineage>
</organism>
<reference evidence="2" key="1">
    <citation type="submission" date="2015-12" db="EMBL/GenBank/DDBJ databases">
        <title>Gene expression during late stages of embryo sac development: a critical building block for successful pollen-pistil interactions.</title>
        <authorList>
            <person name="Liu Y."/>
            <person name="Joly V."/>
            <person name="Sabar M."/>
            <person name="Matton D.P."/>
        </authorList>
    </citation>
    <scope>NUCLEOTIDE SEQUENCE</scope>
</reference>
<dbReference type="EMBL" id="GEDG01018855">
    <property type="protein sequence ID" value="JAP20433.1"/>
    <property type="molecule type" value="Transcribed_RNA"/>
</dbReference>
<dbReference type="Pfam" id="PF07727">
    <property type="entry name" value="RVT_2"/>
    <property type="match status" value="1"/>
</dbReference>
<dbReference type="PANTHER" id="PTHR11439:SF503">
    <property type="entry name" value="CYSTEINE-RICH RLK (RECEPTOR-LIKE PROTEIN KINASE) 8"/>
    <property type="match status" value="1"/>
</dbReference>
<protein>
    <submittedName>
        <fullName evidence="2">Putative ovule protein</fullName>
    </submittedName>
</protein>
<accession>A0A0V0HJ10</accession>